<dbReference type="RefSeq" id="WP_307476149.1">
    <property type="nucleotide sequence ID" value="NZ_JAUSUB010000013.1"/>
</dbReference>
<dbReference type="Gene3D" id="3.30.300.210">
    <property type="entry name" value="Nutrient germinant receptor protein C, domain 3"/>
    <property type="match status" value="1"/>
</dbReference>
<dbReference type="EMBL" id="JAUSUB010000013">
    <property type="protein sequence ID" value="MDQ0271158.1"/>
    <property type="molecule type" value="Genomic_DNA"/>
</dbReference>
<dbReference type="Pfam" id="PF25198">
    <property type="entry name" value="Spore_GerAC_N"/>
    <property type="match status" value="1"/>
</dbReference>
<keyword evidence="4" id="KW-0732">Signal</keyword>
<dbReference type="InterPro" id="IPR046953">
    <property type="entry name" value="Spore_GerAC-like_C"/>
</dbReference>
<keyword evidence="6" id="KW-0564">Palmitate</keyword>
<keyword evidence="5" id="KW-0472">Membrane</keyword>
<evidence type="ECO:0000256" key="4">
    <source>
        <dbReference type="ARBA" id="ARBA00022729"/>
    </source>
</evidence>
<accession>A0ABU0AL95</accession>
<dbReference type="InterPro" id="IPR038501">
    <property type="entry name" value="Spore_GerAC_C_sf"/>
</dbReference>
<comment type="caution">
    <text evidence="10">The sequence shown here is derived from an EMBL/GenBank/DDBJ whole genome shotgun (WGS) entry which is preliminary data.</text>
</comment>
<evidence type="ECO:0000259" key="9">
    <source>
        <dbReference type="Pfam" id="PF25198"/>
    </source>
</evidence>
<evidence type="ECO:0000256" key="3">
    <source>
        <dbReference type="ARBA" id="ARBA00022544"/>
    </source>
</evidence>
<evidence type="ECO:0000256" key="6">
    <source>
        <dbReference type="ARBA" id="ARBA00023139"/>
    </source>
</evidence>
<gene>
    <name evidence="10" type="ORF">J2S17_003046</name>
</gene>
<evidence type="ECO:0000256" key="7">
    <source>
        <dbReference type="ARBA" id="ARBA00023288"/>
    </source>
</evidence>
<protein>
    <submittedName>
        <fullName evidence="10">Ger(X)C family germination protein</fullName>
    </submittedName>
</protein>
<keyword evidence="11" id="KW-1185">Reference proteome</keyword>
<evidence type="ECO:0000256" key="5">
    <source>
        <dbReference type="ARBA" id="ARBA00023136"/>
    </source>
</evidence>
<dbReference type="NCBIfam" id="TIGR02887">
    <property type="entry name" value="spore_ger_x_C"/>
    <property type="match status" value="1"/>
</dbReference>
<name>A0ABU0AL95_9BACI</name>
<keyword evidence="3" id="KW-0309">Germination</keyword>
<evidence type="ECO:0000313" key="11">
    <source>
        <dbReference type="Proteomes" id="UP001238088"/>
    </source>
</evidence>
<dbReference type="PROSITE" id="PS51257">
    <property type="entry name" value="PROKAR_LIPOPROTEIN"/>
    <property type="match status" value="1"/>
</dbReference>
<dbReference type="InterPro" id="IPR008844">
    <property type="entry name" value="Spore_GerAC-like"/>
</dbReference>
<dbReference type="Proteomes" id="UP001238088">
    <property type="component" value="Unassembled WGS sequence"/>
</dbReference>
<sequence>MKQSKILIICFILLFLTGCWDEKEIGEVDYITTLGIDYKDENYIIYVQMLDFSNVAKQEVSKVSQPAPLYIGKSSGKNINDAVYNLYRTTQQQVNWSHVGAIIYSESVLKKGIENVEQSLIKHGDFRYTPWMFGTTESIEEILSTTGFFQLPPLYTILYKPNDMYKIYSYIEPMRMHRFISEYKEPGGTALLPSLTINETDWKQSVEEPESKKLLQINGAFPVSNGTYKEWLSYEEIAGLRWTQTQSQSTPVDIVIGDEIKGTVRIMKPSSKVYLVRKGNDFHFNINVEAEGTLIDAEDQLSLKKIQELVSKQIEKEIRTTYLKGIDKDADVYNLKNILFHDRIKPEKLKDYPLTADSLNKITVNFILKSKGAYE</sequence>
<organism evidence="10 11">
    <name type="scientific">Cytobacillus purgationiresistens</name>
    <dbReference type="NCBI Taxonomy" id="863449"/>
    <lineage>
        <taxon>Bacteria</taxon>
        <taxon>Bacillati</taxon>
        <taxon>Bacillota</taxon>
        <taxon>Bacilli</taxon>
        <taxon>Bacillales</taxon>
        <taxon>Bacillaceae</taxon>
        <taxon>Cytobacillus</taxon>
    </lineage>
</organism>
<feature type="domain" description="Spore germination GerAC-like C-terminal" evidence="8">
    <location>
        <begin position="226"/>
        <end position="343"/>
    </location>
</feature>
<dbReference type="InterPro" id="IPR057336">
    <property type="entry name" value="GerAC_N"/>
</dbReference>
<evidence type="ECO:0000256" key="1">
    <source>
        <dbReference type="ARBA" id="ARBA00004635"/>
    </source>
</evidence>
<feature type="domain" description="Spore germination protein N-terminal" evidence="9">
    <location>
        <begin position="21"/>
        <end position="197"/>
    </location>
</feature>
<evidence type="ECO:0000256" key="2">
    <source>
        <dbReference type="ARBA" id="ARBA00007886"/>
    </source>
</evidence>
<evidence type="ECO:0000313" key="10">
    <source>
        <dbReference type="EMBL" id="MDQ0271158.1"/>
    </source>
</evidence>
<comment type="similarity">
    <text evidence="2">Belongs to the GerABKC lipoprotein family.</text>
</comment>
<keyword evidence="7" id="KW-0449">Lipoprotein</keyword>
<comment type="subcellular location">
    <subcellularLocation>
        <location evidence="1">Membrane</location>
        <topology evidence="1">Lipid-anchor</topology>
    </subcellularLocation>
</comment>
<dbReference type="Pfam" id="PF05504">
    <property type="entry name" value="Spore_GerAC"/>
    <property type="match status" value="1"/>
</dbReference>
<dbReference type="PANTHER" id="PTHR35789">
    <property type="entry name" value="SPORE GERMINATION PROTEIN B3"/>
    <property type="match status" value="1"/>
</dbReference>
<proteinExistence type="inferred from homology"/>
<evidence type="ECO:0000259" key="8">
    <source>
        <dbReference type="Pfam" id="PF05504"/>
    </source>
</evidence>
<reference evidence="10 11" key="1">
    <citation type="submission" date="2023-07" db="EMBL/GenBank/DDBJ databases">
        <title>Genomic Encyclopedia of Type Strains, Phase IV (KMG-IV): sequencing the most valuable type-strain genomes for metagenomic binning, comparative biology and taxonomic classification.</title>
        <authorList>
            <person name="Goeker M."/>
        </authorList>
    </citation>
    <scope>NUCLEOTIDE SEQUENCE [LARGE SCALE GENOMIC DNA]</scope>
    <source>
        <strain evidence="10 11">DSM 23494</strain>
    </source>
</reference>
<dbReference type="PANTHER" id="PTHR35789:SF1">
    <property type="entry name" value="SPORE GERMINATION PROTEIN B3"/>
    <property type="match status" value="1"/>
</dbReference>